<feature type="transmembrane region" description="Helical" evidence="6">
    <location>
        <begin position="135"/>
        <end position="161"/>
    </location>
</feature>
<dbReference type="Pfam" id="PF01594">
    <property type="entry name" value="AI-2E_transport"/>
    <property type="match status" value="1"/>
</dbReference>
<feature type="transmembrane region" description="Helical" evidence="6">
    <location>
        <begin position="6"/>
        <end position="22"/>
    </location>
</feature>
<dbReference type="InterPro" id="IPR002549">
    <property type="entry name" value="AI-2E-like"/>
</dbReference>
<feature type="transmembrane region" description="Helical" evidence="6">
    <location>
        <begin position="52"/>
        <end position="76"/>
    </location>
</feature>
<sequence length="373" mass="41651">MNLGQWIGLIVIAISAYILWQIRDVLILVFAAIVLATVLNHLANFLQRWVKVRAIAVLLSLVGLIGSFTLLFWLIVPGFVREFQQLGDVLPKALNELQSRIEDLRHDPQLSTYIPDIESINQQLRNLLQRLPSQVLGFFSTSLGALLNVLLVIVLTLMLFFNPQPYRRAFLRLFPSFYRRRADAILAICEESLGKWIVGALIGMSVIAVLSWLGLGILGVKLALANGILAGLLNFIPNVGPTLSVVLPMTVAVLDAPWKALAVLILYIGIQQFESNLLTPTIMAQQVSLLPAVTLSAQILFTTAFGPLGLVLSIPLTVIAQIWFKEVLIKDVLDRWHLEPKTERELVIVKDRYSSPEFSETEEIESYPEPEEN</sequence>
<feature type="transmembrane region" description="Helical" evidence="6">
    <location>
        <begin position="196"/>
        <end position="215"/>
    </location>
</feature>
<feature type="transmembrane region" description="Helical" evidence="6">
    <location>
        <begin position="222"/>
        <end position="240"/>
    </location>
</feature>
<dbReference type="GO" id="GO:0016020">
    <property type="term" value="C:membrane"/>
    <property type="evidence" value="ECO:0007669"/>
    <property type="project" value="UniProtKB-SubCell"/>
</dbReference>
<keyword evidence="3 6" id="KW-0812">Transmembrane</keyword>
<proteinExistence type="inferred from homology"/>
<organism evidence="7 8">
    <name type="scientific">Merismopedia glauca CCAP 1448/3</name>
    <dbReference type="NCBI Taxonomy" id="1296344"/>
    <lineage>
        <taxon>Bacteria</taxon>
        <taxon>Bacillati</taxon>
        <taxon>Cyanobacteriota</taxon>
        <taxon>Cyanophyceae</taxon>
        <taxon>Synechococcales</taxon>
        <taxon>Merismopediaceae</taxon>
        <taxon>Merismopedia</taxon>
    </lineage>
</organism>
<evidence type="ECO:0000256" key="2">
    <source>
        <dbReference type="ARBA" id="ARBA00009773"/>
    </source>
</evidence>
<protein>
    <submittedName>
        <fullName evidence="7">AI-2E family transporter</fullName>
    </submittedName>
</protein>
<dbReference type="OrthoDB" id="506451at2"/>
<evidence type="ECO:0000256" key="6">
    <source>
        <dbReference type="SAM" id="Phobius"/>
    </source>
</evidence>
<evidence type="ECO:0000256" key="3">
    <source>
        <dbReference type="ARBA" id="ARBA00022692"/>
    </source>
</evidence>
<feature type="transmembrane region" description="Helical" evidence="6">
    <location>
        <begin position="27"/>
        <end position="46"/>
    </location>
</feature>
<dbReference type="GO" id="GO:0055085">
    <property type="term" value="P:transmembrane transport"/>
    <property type="evidence" value="ECO:0007669"/>
    <property type="project" value="TreeGrafter"/>
</dbReference>
<dbReference type="PANTHER" id="PTHR21716:SF62">
    <property type="entry name" value="TRANSPORT PROTEIN YDBI-RELATED"/>
    <property type="match status" value="1"/>
</dbReference>
<dbReference type="AlphaFoldDB" id="A0A2T1BWZ9"/>
<accession>A0A2T1BWZ9</accession>
<evidence type="ECO:0000313" key="7">
    <source>
        <dbReference type="EMBL" id="PSB00512.1"/>
    </source>
</evidence>
<evidence type="ECO:0000313" key="8">
    <source>
        <dbReference type="Proteomes" id="UP000238762"/>
    </source>
</evidence>
<evidence type="ECO:0000256" key="1">
    <source>
        <dbReference type="ARBA" id="ARBA00004141"/>
    </source>
</evidence>
<keyword evidence="8" id="KW-1185">Reference proteome</keyword>
<evidence type="ECO:0000256" key="4">
    <source>
        <dbReference type="ARBA" id="ARBA00022989"/>
    </source>
</evidence>
<keyword evidence="4 6" id="KW-1133">Transmembrane helix</keyword>
<feature type="transmembrane region" description="Helical" evidence="6">
    <location>
        <begin position="307"/>
        <end position="324"/>
    </location>
</feature>
<name>A0A2T1BWZ9_9CYAN</name>
<dbReference type="PANTHER" id="PTHR21716">
    <property type="entry name" value="TRANSMEMBRANE PROTEIN"/>
    <property type="match status" value="1"/>
</dbReference>
<dbReference type="EMBL" id="PVWJ01000198">
    <property type="protein sequence ID" value="PSB00512.1"/>
    <property type="molecule type" value="Genomic_DNA"/>
</dbReference>
<dbReference type="RefSeq" id="WP_106291840.1">
    <property type="nucleotide sequence ID" value="NZ_CAWNTC010000001.1"/>
</dbReference>
<comment type="similarity">
    <text evidence="2">Belongs to the autoinducer-2 exporter (AI-2E) (TC 2.A.86) family.</text>
</comment>
<keyword evidence="5 6" id="KW-0472">Membrane</keyword>
<reference evidence="7 8" key="1">
    <citation type="submission" date="2018-02" db="EMBL/GenBank/DDBJ databases">
        <authorList>
            <person name="Cohen D.B."/>
            <person name="Kent A.D."/>
        </authorList>
    </citation>
    <scope>NUCLEOTIDE SEQUENCE [LARGE SCALE GENOMIC DNA]</scope>
    <source>
        <strain evidence="7 8">CCAP 1448/3</strain>
    </source>
</reference>
<reference evidence="7 8" key="2">
    <citation type="submission" date="2018-03" db="EMBL/GenBank/DDBJ databases">
        <title>The ancient ancestry and fast evolution of plastids.</title>
        <authorList>
            <person name="Moore K.R."/>
            <person name="Magnabosco C."/>
            <person name="Momper L."/>
            <person name="Gold D.A."/>
            <person name="Bosak T."/>
            <person name="Fournier G.P."/>
        </authorList>
    </citation>
    <scope>NUCLEOTIDE SEQUENCE [LARGE SCALE GENOMIC DNA]</scope>
    <source>
        <strain evidence="7 8">CCAP 1448/3</strain>
    </source>
</reference>
<gene>
    <name evidence="7" type="ORF">C7B64_23130</name>
</gene>
<comment type="caution">
    <text evidence="7">The sequence shown here is derived from an EMBL/GenBank/DDBJ whole genome shotgun (WGS) entry which is preliminary data.</text>
</comment>
<dbReference type="Proteomes" id="UP000238762">
    <property type="component" value="Unassembled WGS sequence"/>
</dbReference>
<evidence type="ECO:0000256" key="5">
    <source>
        <dbReference type="ARBA" id="ARBA00023136"/>
    </source>
</evidence>
<comment type="subcellular location">
    <subcellularLocation>
        <location evidence="1">Membrane</location>
        <topology evidence="1">Multi-pass membrane protein</topology>
    </subcellularLocation>
</comment>